<reference evidence="1 2" key="1">
    <citation type="submission" date="2024-02" db="EMBL/GenBank/DDBJ databases">
        <title>Chromosome-scale genome assembly of the rough periwinkle Littorina saxatilis.</title>
        <authorList>
            <person name="De Jode A."/>
            <person name="Faria R."/>
            <person name="Formenti G."/>
            <person name="Sims Y."/>
            <person name="Smith T.P."/>
            <person name="Tracey A."/>
            <person name="Wood J.M.D."/>
            <person name="Zagrodzka Z.B."/>
            <person name="Johannesson K."/>
            <person name="Butlin R.K."/>
            <person name="Leder E.H."/>
        </authorList>
    </citation>
    <scope>NUCLEOTIDE SEQUENCE [LARGE SCALE GENOMIC DNA]</scope>
    <source>
        <strain evidence="1">Snail1</strain>
        <tissue evidence="1">Muscle</tissue>
    </source>
</reference>
<proteinExistence type="predicted"/>
<sequence length="265" mass="28324">MPKRLNPFGDSSPLQFKTHIGPKELATGSRQEELMKDVFDKTREMLFTGAQRSIDLNDNHMQSMVPPSQSALDASTRFEPMQMLLDGTGYLVSPLPIPSSSTTKHCTEFNGSVDCGSSATSLRSQTPVTSTPAVSGQLRLDSKGHLTAPLHDDAMDCDSDIQVTNGGAVPGAGHSSSACGGARGGLHKFGFKSTKQASQKSGGNRALCETCRQIPGGRRCQFCERAVCQGCVRQCDSCSDYFCQLCSTLNYDAAMERAFCLSCAG</sequence>
<dbReference type="Pfam" id="PF05458">
    <property type="entry name" value="Siva"/>
    <property type="match status" value="2"/>
</dbReference>
<protein>
    <recommendedName>
        <fullName evidence="3">Apoptosis regulatory protein Siva</fullName>
    </recommendedName>
</protein>
<evidence type="ECO:0000313" key="2">
    <source>
        <dbReference type="Proteomes" id="UP001374579"/>
    </source>
</evidence>
<evidence type="ECO:0008006" key="3">
    <source>
        <dbReference type="Google" id="ProtNLM"/>
    </source>
</evidence>
<accession>A0AAN9GE13</accession>
<dbReference type="GO" id="GO:0005175">
    <property type="term" value="F:CD27 receptor binding"/>
    <property type="evidence" value="ECO:0007669"/>
    <property type="project" value="TreeGrafter"/>
</dbReference>
<dbReference type="PANTHER" id="PTHR14365">
    <property type="entry name" value="APOPTOSIS REGULATORY PROTEIN SIVA"/>
    <property type="match status" value="1"/>
</dbReference>
<keyword evidence="2" id="KW-1185">Reference proteome</keyword>
<dbReference type="Proteomes" id="UP001374579">
    <property type="component" value="Unassembled WGS sequence"/>
</dbReference>
<comment type="caution">
    <text evidence="1">The sequence shown here is derived from an EMBL/GenBank/DDBJ whole genome shotgun (WGS) entry which is preliminary data.</text>
</comment>
<dbReference type="GO" id="GO:0097191">
    <property type="term" value="P:extrinsic apoptotic signaling pathway"/>
    <property type="evidence" value="ECO:0007669"/>
    <property type="project" value="TreeGrafter"/>
</dbReference>
<gene>
    <name evidence="1" type="ORF">V1264_018952</name>
</gene>
<evidence type="ECO:0000313" key="1">
    <source>
        <dbReference type="EMBL" id="KAK7104194.1"/>
    </source>
</evidence>
<dbReference type="InterPro" id="IPR022773">
    <property type="entry name" value="Siva"/>
</dbReference>
<organism evidence="1 2">
    <name type="scientific">Littorina saxatilis</name>
    <dbReference type="NCBI Taxonomy" id="31220"/>
    <lineage>
        <taxon>Eukaryota</taxon>
        <taxon>Metazoa</taxon>
        <taxon>Spiralia</taxon>
        <taxon>Lophotrochozoa</taxon>
        <taxon>Mollusca</taxon>
        <taxon>Gastropoda</taxon>
        <taxon>Caenogastropoda</taxon>
        <taxon>Littorinimorpha</taxon>
        <taxon>Littorinoidea</taxon>
        <taxon>Littorinidae</taxon>
        <taxon>Littorina</taxon>
    </lineage>
</organism>
<dbReference type="PANTHER" id="PTHR14365:SF1">
    <property type="entry name" value="APOPTOSIS REGULATORY PROTEIN SIVA"/>
    <property type="match status" value="1"/>
</dbReference>
<dbReference type="EMBL" id="JBAMIC010000008">
    <property type="protein sequence ID" value="KAK7104194.1"/>
    <property type="molecule type" value="Genomic_DNA"/>
</dbReference>
<name>A0AAN9GE13_9CAEN</name>
<dbReference type="AlphaFoldDB" id="A0AAN9GE13"/>